<proteinExistence type="predicted"/>
<dbReference type="SMART" id="SM00300">
    <property type="entry name" value="ChSh"/>
    <property type="match status" value="1"/>
</dbReference>
<protein>
    <recommendedName>
        <fullName evidence="5">Chromo domain-containing protein</fullName>
    </recommendedName>
</protein>
<dbReference type="InterPro" id="IPR023779">
    <property type="entry name" value="Chromodomain_CS"/>
</dbReference>
<dbReference type="InterPro" id="IPR017984">
    <property type="entry name" value="Chromo_dom_subgr"/>
</dbReference>
<dbReference type="GO" id="GO:0005634">
    <property type="term" value="C:nucleus"/>
    <property type="evidence" value="ECO:0007669"/>
    <property type="project" value="UniProtKB-SubCell"/>
</dbReference>
<feature type="compositionally biased region" description="Low complexity" evidence="4">
    <location>
        <begin position="91"/>
        <end position="104"/>
    </location>
</feature>
<dbReference type="Proteomes" id="UP000663832">
    <property type="component" value="Unassembled WGS sequence"/>
</dbReference>
<feature type="region of interest" description="Disordered" evidence="4">
    <location>
        <begin position="75"/>
        <end position="126"/>
    </location>
</feature>
<dbReference type="PANTHER" id="PTHR22812">
    <property type="entry name" value="CHROMOBOX PROTEIN"/>
    <property type="match status" value="1"/>
</dbReference>
<evidence type="ECO:0000259" key="5">
    <source>
        <dbReference type="PROSITE" id="PS50013"/>
    </source>
</evidence>
<feature type="compositionally biased region" description="Polar residues" evidence="4">
    <location>
        <begin position="76"/>
        <end position="90"/>
    </location>
</feature>
<dbReference type="InterPro" id="IPR051219">
    <property type="entry name" value="Heterochromatin_chromo-domain"/>
</dbReference>
<keyword evidence="2" id="KW-0677">Repeat</keyword>
<dbReference type="PRINTS" id="PR00504">
    <property type="entry name" value="CHROMODOMAIN"/>
</dbReference>
<dbReference type="Proteomes" id="UP000663877">
    <property type="component" value="Unassembled WGS sequence"/>
</dbReference>
<dbReference type="PROSITE" id="PS00598">
    <property type="entry name" value="CHROMO_1"/>
    <property type="match status" value="1"/>
</dbReference>
<dbReference type="SUPFAM" id="SSF54160">
    <property type="entry name" value="Chromo domain-like"/>
    <property type="match status" value="2"/>
</dbReference>
<dbReference type="FunFam" id="2.40.50.40:FF:000031">
    <property type="entry name" value="Heterochromatin protein 1"/>
    <property type="match status" value="1"/>
</dbReference>
<evidence type="ECO:0000256" key="2">
    <source>
        <dbReference type="ARBA" id="ARBA00022737"/>
    </source>
</evidence>
<reference evidence="6" key="1">
    <citation type="submission" date="2021-02" db="EMBL/GenBank/DDBJ databases">
        <authorList>
            <person name="Nowell W R."/>
        </authorList>
    </citation>
    <scope>NUCLEOTIDE SEQUENCE</scope>
</reference>
<dbReference type="InterPro" id="IPR000953">
    <property type="entry name" value="Chromo/chromo_shadow_dom"/>
</dbReference>
<dbReference type="OrthoDB" id="433924at2759"/>
<dbReference type="InterPro" id="IPR008251">
    <property type="entry name" value="Chromo_shadow_dom"/>
</dbReference>
<dbReference type="Pfam" id="PF01393">
    <property type="entry name" value="Chromo_shadow"/>
    <property type="match status" value="1"/>
</dbReference>
<dbReference type="GO" id="GO:0000792">
    <property type="term" value="C:heterochromatin"/>
    <property type="evidence" value="ECO:0007669"/>
    <property type="project" value="UniProtKB-ARBA"/>
</dbReference>
<keyword evidence="3" id="KW-0539">Nucleus</keyword>
<evidence type="ECO:0000256" key="1">
    <source>
        <dbReference type="ARBA" id="ARBA00004123"/>
    </source>
</evidence>
<dbReference type="PROSITE" id="PS50013">
    <property type="entry name" value="CHROMO_2"/>
    <property type="match status" value="2"/>
</dbReference>
<name>A0A814AH23_9BILA</name>
<sequence>MMGKNVENSISEEPEALEEAEFIVEKILDRKVQNGEVYYFLKWKGFNESENTWEPEINLDCPELIADYHKRLNAQPKKSSNGTTVQTNATNNNNSNSNSNSNSNKRSARDSIDQQQQEISEATKKNKRANDFGYGRGLEIEKILGATDVYGELMFLIKWQSTDKPELVPARIANVKSPQHVIRFYEDRLTWANTDENSSINQEK</sequence>
<accession>A0A814AH23</accession>
<feature type="domain" description="Chromo" evidence="5">
    <location>
        <begin position="22"/>
        <end position="80"/>
    </location>
</feature>
<evidence type="ECO:0000313" key="7">
    <source>
        <dbReference type="EMBL" id="CAF1375059.1"/>
    </source>
</evidence>
<evidence type="ECO:0000256" key="3">
    <source>
        <dbReference type="ARBA" id="ARBA00023242"/>
    </source>
</evidence>
<evidence type="ECO:0000256" key="4">
    <source>
        <dbReference type="SAM" id="MobiDB-lite"/>
    </source>
</evidence>
<evidence type="ECO:0000313" key="6">
    <source>
        <dbReference type="EMBL" id="CAF0911749.1"/>
    </source>
</evidence>
<dbReference type="SMART" id="SM00298">
    <property type="entry name" value="CHROMO"/>
    <property type="match status" value="2"/>
</dbReference>
<dbReference type="InterPro" id="IPR016197">
    <property type="entry name" value="Chromo-like_dom_sf"/>
</dbReference>
<evidence type="ECO:0000313" key="8">
    <source>
        <dbReference type="Proteomes" id="UP000663832"/>
    </source>
</evidence>
<comment type="caution">
    <text evidence="6">The sequence shown here is derived from an EMBL/GenBank/DDBJ whole genome shotgun (WGS) entry which is preliminary data.</text>
</comment>
<dbReference type="CDD" id="cd00034">
    <property type="entry name" value="CSD"/>
    <property type="match status" value="1"/>
</dbReference>
<organism evidence="6 9">
    <name type="scientific">Adineta steineri</name>
    <dbReference type="NCBI Taxonomy" id="433720"/>
    <lineage>
        <taxon>Eukaryota</taxon>
        <taxon>Metazoa</taxon>
        <taxon>Spiralia</taxon>
        <taxon>Gnathifera</taxon>
        <taxon>Rotifera</taxon>
        <taxon>Eurotatoria</taxon>
        <taxon>Bdelloidea</taxon>
        <taxon>Adinetida</taxon>
        <taxon>Adinetidae</taxon>
        <taxon>Adineta</taxon>
    </lineage>
</organism>
<dbReference type="AlphaFoldDB" id="A0A814AH23"/>
<gene>
    <name evidence="6" type="ORF">BJG266_LOCUS11037</name>
    <name evidence="7" type="ORF">QVE165_LOCUS35327</name>
</gene>
<feature type="domain" description="Chromo" evidence="5">
    <location>
        <begin position="138"/>
        <end position="196"/>
    </location>
</feature>
<comment type="subcellular location">
    <subcellularLocation>
        <location evidence="1">Nucleus</location>
    </subcellularLocation>
</comment>
<dbReference type="InterPro" id="IPR023780">
    <property type="entry name" value="Chromo_domain"/>
</dbReference>
<dbReference type="Pfam" id="PF00385">
    <property type="entry name" value="Chromo"/>
    <property type="match status" value="1"/>
</dbReference>
<dbReference type="EMBL" id="CAJNOM010000342">
    <property type="protein sequence ID" value="CAF1375059.1"/>
    <property type="molecule type" value="Genomic_DNA"/>
</dbReference>
<evidence type="ECO:0000313" key="9">
    <source>
        <dbReference type="Proteomes" id="UP000663877"/>
    </source>
</evidence>
<dbReference type="Gene3D" id="2.40.50.40">
    <property type="match status" value="2"/>
</dbReference>
<dbReference type="EMBL" id="CAJNOI010000040">
    <property type="protein sequence ID" value="CAF0911749.1"/>
    <property type="molecule type" value="Genomic_DNA"/>
</dbReference>
<keyword evidence="8" id="KW-1185">Reference proteome</keyword>